<feature type="chain" id="PRO_5039338835" description="Mce-associated membrane protein" evidence="1">
    <location>
        <begin position="25"/>
        <end position="195"/>
    </location>
</feature>
<evidence type="ECO:0000256" key="1">
    <source>
        <dbReference type="SAM" id="SignalP"/>
    </source>
</evidence>
<reference evidence="2 3" key="1">
    <citation type="journal article" date="2015" name="Microbiology (Mosc.)">
        <title>Genomics of the Weissella cibaria species with an examination of its metabolic traits.</title>
        <authorList>
            <person name="Lynch K.M."/>
            <person name="Lucid A."/>
            <person name="Arendt E.K."/>
            <person name="Sleator R.D."/>
            <person name="Lucey B."/>
            <person name="Coffey A."/>
        </authorList>
    </citation>
    <scope>NUCLEOTIDE SEQUENCE [LARGE SCALE GENOMIC DNA]</scope>
    <source>
        <strain evidence="2 3">MG1</strain>
    </source>
</reference>
<gene>
    <name evidence="2" type="ORF">QX99_01797</name>
</gene>
<accession>A0A0D1LUS8</accession>
<organism evidence="2 3">
    <name type="scientific">Weissella cibaria</name>
    <dbReference type="NCBI Taxonomy" id="137591"/>
    <lineage>
        <taxon>Bacteria</taxon>
        <taxon>Bacillati</taxon>
        <taxon>Bacillota</taxon>
        <taxon>Bacilli</taxon>
        <taxon>Lactobacillales</taxon>
        <taxon>Lactobacillaceae</taxon>
        <taxon>Weissella</taxon>
    </lineage>
</organism>
<sequence precursor="true">MLNRTKLTVAVAILSLVFAGSAVTYEVKASHDLETAQQAVGVGKKQVTAAKEIRVDERLVDQTVYNKRTQAFFKRATKNATSTESVLKARTAADERYGSPEAYEAIKGLAGTATSMQVTSLKMTFNEQSDGSVVGAGDVKLSLSAASDDASAQVKHVTSEYTGLVSLEKYEGKWRVTDVKLGTINPGDNANDTIY</sequence>
<keyword evidence="3" id="KW-1185">Reference proteome</keyword>
<dbReference type="Proteomes" id="UP000032287">
    <property type="component" value="Unassembled WGS sequence"/>
</dbReference>
<keyword evidence="1" id="KW-0732">Signal</keyword>
<proteinExistence type="predicted"/>
<name>A0A0D1LUS8_9LACO</name>
<dbReference type="RefSeq" id="WP_043711959.1">
    <property type="nucleotide sequence ID" value="NZ_JALOCT010000001.1"/>
</dbReference>
<protein>
    <recommendedName>
        <fullName evidence="4">Mce-associated membrane protein</fullName>
    </recommendedName>
</protein>
<evidence type="ECO:0000313" key="3">
    <source>
        <dbReference type="Proteomes" id="UP000032287"/>
    </source>
</evidence>
<dbReference type="PATRIC" id="fig|137591.25.peg.1768"/>
<comment type="caution">
    <text evidence="2">The sequence shown here is derived from an EMBL/GenBank/DDBJ whole genome shotgun (WGS) entry which is preliminary data.</text>
</comment>
<feature type="signal peptide" evidence="1">
    <location>
        <begin position="1"/>
        <end position="24"/>
    </location>
</feature>
<evidence type="ECO:0000313" key="2">
    <source>
        <dbReference type="EMBL" id="KIU19776.1"/>
    </source>
</evidence>
<dbReference type="EMBL" id="JWHU01000034">
    <property type="protein sequence ID" value="KIU19776.1"/>
    <property type="molecule type" value="Genomic_DNA"/>
</dbReference>
<evidence type="ECO:0008006" key="4">
    <source>
        <dbReference type="Google" id="ProtNLM"/>
    </source>
</evidence>
<dbReference type="AlphaFoldDB" id="A0A0D1LUS8"/>